<organism evidence="2 3">
    <name type="scientific">Deinococcus roseus</name>
    <dbReference type="NCBI Taxonomy" id="392414"/>
    <lineage>
        <taxon>Bacteria</taxon>
        <taxon>Thermotogati</taxon>
        <taxon>Deinococcota</taxon>
        <taxon>Deinococci</taxon>
        <taxon>Deinococcales</taxon>
        <taxon>Deinococcaceae</taxon>
        <taxon>Deinococcus</taxon>
    </lineage>
</organism>
<evidence type="ECO:0000313" key="2">
    <source>
        <dbReference type="EMBL" id="GGJ48219.1"/>
    </source>
</evidence>
<accession>A0ABQ2DAZ2</accession>
<comment type="caution">
    <text evidence="2">The sequence shown here is derived from an EMBL/GenBank/DDBJ whole genome shotgun (WGS) entry which is preliminary data.</text>
</comment>
<dbReference type="InterPro" id="IPR008258">
    <property type="entry name" value="Transglycosylase_SLT_dom_1"/>
</dbReference>
<dbReference type="InterPro" id="IPR023346">
    <property type="entry name" value="Lysozyme-like_dom_sf"/>
</dbReference>
<dbReference type="PANTHER" id="PTHR37423">
    <property type="entry name" value="SOLUBLE LYTIC MUREIN TRANSGLYCOSYLASE-RELATED"/>
    <property type="match status" value="1"/>
</dbReference>
<name>A0ABQ2DAZ2_9DEIO</name>
<evidence type="ECO:0000259" key="1">
    <source>
        <dbReference type="Pfam" id="PF01464"/>
    </source>
</evidence>
<dbReference type="EMBL" id="BMOD01000018">
    <property type="protein sequence ID" value="GGJ48219.1"/>
    <property type="molecule type" value="Genomic_DNA"/>
</dbReference>
<dbReference type="RefSeq" id="WP_229684867.1">
    <property type="nucleotide sequence ID" value="NZ_BMOD01000018.1"/>
</dbReference>
<dbReference type="PROSITE" id="PS51257">
    <property type="entry name" value="PROKAR_LIPOPROTEIN"/>
    <property type="match status" value="1"/>
</dbReference>
<keyword evidence="3" id="KW-1185">Reference proteome</keyword>
<feature type="domain" description="Transglycosylase SLT" evidence="1">
    <location>
        <begin position="36"/>
        <end position="137"/>
    </location>
</feature>
<dbReference type="Pfam" id="PF01464">
    <property type="entry name" value="SLT"/>
    <property type="match status" value="1"/>
</dbReference>
<dbReference type="Proteomes" id="UP000632222">
    <property type="component" value="Unassembled WGS sequence"/>
</dbReference>
<gene>
    <name evidence="2" type="ORF">GCM10008938_37790</name>
</gene>
<dbReference type="Gene3D" id="1.10.530.10">
    <property type="match status" value="1"/>
</dbReference>
<reference evidence="3" key="1">
    <citation type="journal article" date="2019" name="Int. J. Syst. Evol. Microbiol.">
        <title>The Global Catalogue of Microorganisms (GCM) 10K type strain sequencing project: providing services to taxonomists for standard genome sequencing and annotation.</title>
        <authorList>
            <consortium name="The Broad Institute Genomics Platform"/>
            <consortium name="The Broad Institute Genome Sequencing Center for Infectious Disease"/>
            <person name="Wu L."/>
            <person name="Ma J."/>
        </authorList>
    </citation>
    <scope>NUCLEOTIDE SEQUENCE [LARGE SCALE GENOMIC DNA]</scope>
    <source>
        <strain evidence="3">JCM 14370</strain>
    </source>
</reference>
<protein>
    <recommendedName>
        <fullName evidence="1">Transglycosylase SLT domain-containing protein</fullName>
    </recommendedName>
</protein>
<dbReference type="PANTHER" id="PTHR37423:SF2">
    <property type="entry name" value="MEMBRANE-BOUND LYTIC MUREIN TRANSGLYCOSYLASE C"/>
    <property type="match status" value="1"/>
</dbReference>
<sequence length="156" mass="17428">MKPRWLKALATTIMLGSLGGACGYVPFSLYQRTWHYAQMWGLDGNLLTALIWQESRYCVDAVSPKGAYGLGQLMPGTAREMGLNRYDVDQNIFGAARYLRGKWDEFKNWNLALAAYNAGSGAVQKYGGVPPYKETQEYVSKVLGTYEAMQLQGMHP</sequence>
<dbReference type="SUPFAM" id="SSF53955">
    <property type="entry name" value="Lysozyme-like"/>
    <property type="match status" value="1"/>
</dbReference>
<dbReference type="CDD" id="cd00254">
    <property type="entry name" value="LT-like"/>
    <property type="match status" value="1"/>
</dbReference>
<evidence type="ECO:0000313" key="3">
    <source>
        <dbReference type="Proteomes" id="UP000632222"/>
    </source>
</evidence>
<proteinExistence type="predicted"/>